<feature type="region of interest" description="Disordered" evidence="4">
    <location>
        <begin position="767"/>
        <end position="812"/>
    </location>
</feature>
<feature type="compositionally biased region" description="Basic and acidic residues" evidence="4">
    <location>
        <begin position="799"/>
        <end position="812"/>
    </location>
</feature>
<name>A0A9N9LX04_9HELO</name>
<feature type="coiled-coil region" evidence="3">
    <location>
        <begin position="711"/>
        <end position="766"/>
    </location>
</feature>
<reference evidence="7" key="1">
    <citation type="submission" date="2021-07" db="EMBL/GenBank/DDBJ databases">
        <authorList>
            <person name="Durling M."/>
        </authorList>
    </citation>
    <scope>NUCLEOTIDE SEQUENCE</scope>
</reference>
<feature type="coiled-coil region" evidence="3">
    <location>
        <begin position="823"/>
        <end position="1153"/>
    </location>
</feature>
<sequence length="1512" mass="169451">MAEEEEDHSVMSMAMAIPTINEPRPPTARKASRKLPGGFGVNDVDDLSPDKEKEEFELPQSENVNPFAQKRKSRAVSLDPTTLPSLPAPDSSCFFGSEYGEGEQHHDLENEMEKHLNDVEPSFLPPEISTIGALEDKGLDDTGAFFFDGANDSKQVEEPEPVQLSLPRSNEPTLPKFYKSPAIRNGESQDDSTMGLGNTTSSLETMSSSPTAAAAARTVSRAISMAGSSGQDGDTNHTEISRADKDSDEEGTYNPTPRRPVNNSLLDTTDNSLSNRFNTDAGSTPGAALLGRKKSGKGPKFLRSRHSHTSSVSSFGTNTEEYDESDATLGMGADYALQSGGAVPAAGFSRNESDSTLGLARSISLGSIASGIHNLPSGSQSPVHGLDGNQAIISEAKRNGEEKPAEHNSPPETPRASGRILAAPTDTIIARHVRNVLVPESMAREYRDRSDAGSPIKRPVLGGSALSRGKGMTLKEQSNTIGRLSKENFDLKLRIFFLSQKMDKLSEEGVKKVITENVELRTGLTITQKENKALKKKLRDLEKKLKDDEERPSTSHSENSDGPSPKWFDHEGAQEQEEELIYLRERVEEYVTEIDKLRNDCIARENEKRNLAEVVSNMASRGQSADAREEMEVWKDLLEQETAHREQADEENKKLRDEIFRLRSETSSGALGVPGLNHTTNIYNITKKRQVSPSRPRSGLSDRMEDRNGAFSAASTLVEDLRRDCEQLRHENAELRREVGAQTSMLTSRNREKERLHQEIEDLKLLRRGGGGSMAGDSILDRSASRAHGRSSSRTSAVTRDHSITDAEREDFDKKTGELRDVVNSLKIHNQDLQRELQSCMEDFDTAVEQKRQAEAERIEFQEALETAEADLLTMQADRDEALHQLEESEQKFEALREEAQEELDGFAVEAEESAVNIERLQTELADITEDYQALQKEMRELSEGVVRLEDDHEQQTRRIQDLERDLEEANKEMENLEQNLVDANGKIDRLTVQQESSQGEIGFLREEQDADKIKISDLETVVRNTEQSLAEERDRTRELEERLAAERHQREVVAGKEKQEVQQYINELNRENSTAKDEARRLRKNLTSREVEAAEWKERLTELENNLREALGDLNGTRSSLLHSIAKLQRELENTMSELDAKKKTVAEQQRVIRQRDSLLESHALEARTLADALEKEKQTHRNTKHQFETFQKTSHHTTRTLSQHETRVLELETTRVQDKRKIAALETAIKDQMNERNTLLLTMWNRLSAICGSDWTHNNRLINGRAVPSLEVISTMLPGFAKNLLAAVRTIESLVTDFKSRVRGIEKDLWKEYRTLESHLETRTKRLDRLEAIARSAIPGPAGDGRAEITRLKDLNRVLKTEVASLRAANEVQASAFGTTSPSPSVPTGPRNRSTDTRRTSTMTRTTTSESFGNSRSGSGNTAPQTPTKSNAMSSADVEYTPDLRWQIRLQELEYKLKAEREARKTDRSSARQRLQEASRENAELMAEVERNKVRASMGQSQMGQSQNGR</sequence>
<evidence type="ECO:0000256" key="2">
    <source>
        <dbReference type="ARBA" id="ARBA00022490"/>
    </source>
</evidence>
<feature type="region of interest" description="Disordered" evidence="4">
    <location>
        <begin position="399"/>
        <end position="418"/>
    </location>
</feature>
<feature type="compositionally biased region" description="Low complexity" evidence="4">
    <location>
        <begin position="1402"/>
        <end position="1413"/>
    </location>
</feature>
<feature type="domain" description="Centrosomin N-terminal motif 1" evidence="5">
    <location>
        <begin position="473"/>
        <end position="545"/>
    </location>
</feature>
<feature type="compositionally biased region" description="Polar residues" evidence="4">
    <location>
        <begin position="261"/>
        <end position="282"/>
    </location>
</feature>
<keyword evidence="8" id="KW-1185">Reference proteome</keyword>
<dbReference type="OrthoDB" id="10255000at2759"/>
<feature type="domain" description="Mto1-like Mto2p-binding" evidence="6">
    <location>
        <begin position="1447"/>
        <end position="1497"/>
    </location>
</feature>
<feature type="region of interest" description="Disordered" evidence="4">
    <location>
        <begin position="17"/>
        <end position="100"/>
    </location>
</feature>
<dbReference type="GO" id="GO:0005815">
    <property type="term" value="C:microtubule organizing center"/>
    <property type="evidence" value="ECO:0007669"/>
    <property type="project" value="InterPro"/>
</dbReference>
<feature type="compositionally biased region" description="Basic and acidic residues" evidence="4">
    <location>
        <begin position="544"/>
        <end position="553"/>
    </location>
</feature>
<feature type="region of interest" description="Disordered" evidence="4">
    <location>
        <begin position="1462"/>
        <end position="1512"/>
    </location>
</feature>
<feature type="region of interest" description="Disordered" evidence="4">
    <location>
        <begin position="544"/>
        <end position="569"/>
    </location>
</feature>
<dbReference type="GO" id="GO:0005737">
    <property type="term" value="C:cytoplasm"/>
    <property type="evidence" value="ECO:0007669"/>
    <property type="project" value="UniProtKB-SubCell"/>
</dbReference>
<feature type="region of interest" description="Disordered" evidence="4">
    <location>
        <begin position="688"/>
        <end position="708"/>
    </location>
</feature>
<dbReference type="InterPro" id="IPR024545">
    <property type="entry name" value="Mto1-like_Mto2p-bd"/>
</dbReference>
<protein>
    <recommendedName>
        <fullName evidence="9">Anucleate primary sterigmata protein B</fullName>
    </recommendedName>
</protein>
<keyword evidence="2" id="KW-0963">Cytoplasm</keyword>
<feature type="compositionally biased region" description="Basic and acidic residues" evidence="4">
    <location>
        <begin position="234"/>
        <end position="245"/>
    </location>
</feature>
<organism evidence="7 8">
    <name type="scientific">Hymenoscyphus albidus</name>
    <dbReference type="NCBI Taxonomy" id="595503"/>
    <lineage>
        <taxon>Eukaryota</taxon>
        <taxon>Fungi</taxon>
        <taxon>Dikarya</taxon>
        <taxon>Ascomycota</taxon>
        <taxon>Pezizomycotina</taxon>
        <taxon>Leotiomycetes</taxon>
        <taxon>Helotiales</taxon>
        <taxon>Helotiaceae</taxon>
        <taxon>Hymenoscyphus</taxon>
    </lineage>
</organism>
<dbReference type="Pfam" id="PF07989">
    <property type="entry name" value="Cnn_1N"/>
    <property type="match status" value="1"/>
</dbReference>
<evidence type="ECO:0000313" key="7">
    <source>
        <dbReference type="EMBL" id="CAG8980620.1"/>
    </source>
</evidence>
<feature type="region of interest" description="Disordered" evidence="4">
    <location>
        <begin position="1376"/>
        <end position="1438"/>
    </location>
</feature>
<dbReference type="Gene3D" id="1.10.287.1490">
    <property type="match status" value="1"/>
</dbReference>
<feature type="coiled-coil region" evidence="3">
    <location>
        <begin position="631"/>
        <end position="665"/>
    </location>
</feature>
<dbReference type="PANTHER" id="PTHR45615:SF80">
    <property type="entry name" value="GRIP DOMAIN-CONTAINING PROTEIN"/>
    <property type="match status" value="1"/>
</dbReference>
<evidence type="ECO:0000256" key="1">
    <source>
        <dbReference type="ARBA" id="ARBA00004496"/>
    </source>
</evidence>
<evidence type="ECO:0000259" key="6">
    <source>
        <dbReference type="Pfam" id="PF12808"/>
    </source>
</evidence>
<feature type="compositionally biased region" description="Low complexity" evidence="4">
    <location>
        <begin position="1499"/>
        <end position="1512"/>
    </location>
</feature>
<evidence type="ECO:0000256" key="4">
    <source>
        <dbReference type="SAM" id="MobiDB-lite"/>
    </source>
</evidence>
<dbReference type="InterPro" id="IPR012943">
    <property type="entry name" value="Cnn_1N"/>
</dbReference>
<feature type="compositionally biased region" description="Polar residues" evidence="4">
    <location>
        <begin position="191"/>
        <end position="206"/>
    </location>
</feature>
<comment type="caution">
    <text evidence="7">The sequence shown here is derived from an EMBL/GenBank/DDBJ whole genome shotgun (WGS) entry which is preliminary data.</text>
</comment>
<evidence type="ECO:0008006" key="9">
    <source>
        <dbReference type="Google" id="ProtNLM"/>
    </source>
</evidence>
<evidence type="ECO:0000259" key="5">
    <source>
        <dbReference type="Pfam" id="PF07989"/>
    </source>
</evidence>
<evidence type="ECO:0000256" key="3">
    <source>
        <dbReference type="SAM" id="Coils"/>
    </source>
</evidence>
<dbReference type="Pfam" id="PF12808">
    <property type="entry name" value="Mto2_bdg"/>
    <property type="match status" value="1"/>
</dbReference>
<comment type="subcellular location">
    <subcellularLocation>
        <location evidence="1">Cytoplasm</location>
    </subcellularLocation>
</comment>
<evidence type="ECO:0000313" key="8">
    <source>
        <dbReference type="Proteomes" id="UP000701801"/>
    </source>
</evidence>
<accession>A0A9N9LX04</accession>
<feature type="region of interest" description="Disordered" evidence="4">
    <location>
        <begin position="148"/>
        <end position="323"/>
    </location>
</feature>
<feature type="compositionally biased region" description="Basic residues" evidence="4">
    <location>
        <begin position="291"/>
        <end position="308"/>
    </location>
</feature>
<proteinExistence type="predicted"/>
<dbReference type="Proteomes" id="UP000701801">
    <property type="component" value="Unassembled WGS sequence"/>
</dbReference>
<keyword evidence="3" id="KW-0175">Coiled coil</keyword>
<feature type="region of interest" description="Disordered" evidence="4">
    <location>
        <begin position="446"/>
        <end position="478"/>
    </location>
</feature>
<dbReference type="EMBL" id="CAJVRM010000401">
    <property type="protein sequence ID" value="CAG8980620.1"/>
    <property type="molecule type" value="Genomic_DNA"/>
</dbReference>
<feature type="compositionally biased region" description="Low complexity" evidence="4">
    <location>
        <begin position="207"/>
        <end position="224"/>
    </location>
</feature>
<gene>
    <name evidence="7" type="ORF">HYALB_00012437</name>
</gene>
<dbReference type="PANTHER" id="PTHR45615">
    <property type="entry name" value="MYOSIN HEAVY CHAIN, NON-MUSCLE"/>
    <property type="match status" value="1"/>
</dbReference>
<feature type="compositionally biased region" description="Basic and acidic residues" evidence="4">
    <location>
        <begin position="1462"/>
        <end position="1495"/>
    </location>
</feature>
<feature type="compositionally biased region" description="Low complexity" evidence="4">
    <location>
        <begin position="1381"/>
        <end position="1390"/>
    </location>
</feature>
<feature type="compositionally biased region" description="Polar residues" evidence="4">
    <location>
        <begin position="1414"/>
        <end position="1436"/>
    </location>
</feature>